<evidence type="ECO:0000256" key="1">
    <source>
        <dbReference type="ARBA" id="ARBA00004141"/>
    </source>
</evidence>
<dbReference type="Pfam" id="PF20684">
    <property type="entry name" value="Fung_rhodopsin"/>
    <property type="match status" value="1"/>
</dbReference>
<comment type="caution">
    <text evidence="9">The sequence shown here is derived from an EMBL/GenBank/DDBJ whole genome shotgun (WGS) entry which is preliminary data.</text>
</comment>
<dbReference type="PANTHER" id="PTHR33048">
    <property type="entry name" value="PTH11-LIKE INTEGRAL MEMBRANE PROTEIN (AFU_ORTHOLOGUE AFUA_5G11245)"/>
    <property type="match status" value="1"/>
</dbReference>
<feature type="region of interest" description="Disordered" evidence="6">
    <location>
        <begin position="334"/>
        <end position="407"/>
    </location>
</feature>
<feature type="transmembrane region" description="Helical" evidence="7">
    <location>
        <begin position="16"/>
        <end position="36"/>
    </location>
</feature>
<keyword evidence="2 7" id="KW-0812">Transmembrane</keyword>
<feature type="compositionally biased region" description="Basic and acidic residues" evidence="6">
    <location>
        <begin position="338"/>
        <end position="375"/>
    </location>
</feature>
<dbReference type="EMBL" id="MSFM01000015">
    <property type="protein sequence ID" value="PKY00312.1"/>
    <property type="molecule type" value="Genomic_DNA"/>
</dbReference>
<evidence type="ECO:0000256" key="5">
    <source>
        <dbReference type="ARBA" id="ARBA00038359"/>
    </source>
</evidence>
<evidence type="ECO:0000313" key="9">
    <source>
        <dbReference type="EMBL" id="PKY00312.1"/>
    </source>
</evidence>
<organism evidence="9 10">
    <name type="scientific">Aspergillus campestris (strain IBT 28561)</name>
    <dbReference type="NCBI Taxonomy" id="1392248"/>
    <lineage>
        <taxon>Eukaryota</taxon>
        <taxon>Fungi</taxon>
        <taxon>Dikarya</taxon>
        <taxon>Ascomycota</taxon>
        <taxon>Pezizomycotina</taxon>
        <taxon>Eurotiomycetes</taxon>
        <taxon>Eurotiomycetidae</taxon>
        <taxon>Eurotiales</taxon>
        <taxon>Aspergillaceae</taxon>
        <taxon>Aspergillus</taxon>
        <taxon>Aspergillus subgen. Circumdati</taxon>
    </lineage>
</organism>
<comment type="similarity">
    <text evidence="5">Belongs to the SAT4 family.</text>
</comment>
<keyword evidence="3 7" id="KW-1133">Transmembrane helix</keyword>
<evidence type="ECO:0000256" key="7">
    <source>
        <dbReference type="SAM" id="Phobius"/>
    </source>
</evidence>
<protein>
    <recommendedName>
        <fullName evidence="8">Rhodopsin domain-containing protein</fullName>
    </recommendedName>
</protein>
<keyword evidence="10" id="KW-1185">Reference proteome</keyword>
<evidence type="ECO:0000256" key="4">
    <source>
        <dbReference type="ARBA" id="ARBA00023136"/>
    </source>
</evidence>
<proteinExistence type="inferred from homology"/>
<feature type="domain" description="Rhodopsin" evidence="8">
    <location>
        <begin position="29"/>
        <end position="272"/>
    </location>
</feature>
<comment type="subcellular location">
    <subcellularLocation>
        <location evidence="1">Membrane</location>
        <topology evidence="1">Multi-pass membrane protein</topology>
    </subcellularLocation>
</comment>
<accession>A0A2I1CRQ8</accession>
<dbReference type="GeneID" id="36541429"/>
<evidence type="ECO:0000256" key="3">
    <source>
        <dbReference type="ARBA" id="ARBA00022989"/>
    </source>
</evidence>
<dbReference type="VEuPathDB" id="FungiDB:P168DRAFT_244043"/>
<keyword evidence="4 7" id="KW-0472">Membrane</keyword>
<dbReference type="AlphaFoldDB" id="A0A2I1CRQ8"/>
<gene>
    <name evidence="9" type="ORF">P168DRAFT_244043</name>
</gene>
<dbReference type="InterPro" id="IPR049326">
    <property type="entry name" value="Rhodopsin_dom_fungi"/>
</dbReference>
<dbReference type="PANTHER" id="PTHR33048:SF110">
    <property type="entry name" value="UBID FAMILY DECARBOXYLASE"/>
    <property type="match status" value="1"/>
</dbReference>
<feature type="transmembrane region" description="Helical" evidence="7">
    <location>
        <begin position="248"/>
        <end position="270"/>
    </location>
</feature>
<feature type="transmembrane region" description="Helical" evidence="7">
    <location>
        <begin position="214"/>
        <end position="236"/>
    </location>
</feature>
<evidence type="ECO:0000313" key="10">
    <source>
        <dbReference type="Proteomes" id="UP000234254"/>
    </source>
</evidence>
<dbReference type="RefSeq" id="XP_024688906.1">
    <property type="nucleotide sequence ID" value="XM_024833905.1"/>
</dbReference>
<evidence type="ECO:0000256" key="6">
    <source>
        <dbReference type="SAM" id="MobiDB-lite"/>
    </source>
</evidence>
<dbReference type="Proteomes" id="UP000234254">
    <property type="component" value="Unassembled WGS sequence"/>
</dbReference>
<feature type="transmembrane region" description="Helical" evidence="7">
    <location>
        <begin position="48"/>
        <end position="71"/>
    </location>
</feature>
<dbReference type="OrthoDB" id="3903189at2759"/>
<dbReference type="GO" id="GO:0016020">
    <property type="term" value="C:membrane"/>
    <property type="evidence" value="ECO:0007669"/>
    <property type="project" value="UniProtKB-SubCell"/>
</dbReference>
<feature type="transmembrane region" description="Helical" evidence="7">
    <location>
        <begin position="138"/>
        <end position="157"/>
    </location>
</feature>
<sequence length="407" mass="45540">MGNVSPTPKQLMTEGAIFWSIAAVLFIGRLVSRIIGTGSIKRLNFEDYTMCATFVVYTSLLVLIPISSLYATNLMDPADYDKVLADPVEVNRRIVGSKIVIALEQCMLFSTWGVKTCMLTMFWRLTKNLRLHLFVKGIAVYVVVGFVVIMVTYYGVYCRPFSQYWAMPVHDMQCATYQHYSITQAVFNISSDAAMLAVPVPLLIQAQMRMRKKVLLICIMSLGLFTVVAAILNKVYNFASPLTTTYQIWYIREASTGIYVANLVCLWPLLRKLFGFRAFQNSGKQYRQHLVRPDKECSGATRSAGTSRSRPSFSLHQALHLNGKGPHVIAKSLVPGRKNNEQRDSQEAITRTSHDDDAEDHIPLDVWDKGGRQPDPEIGVLGDSISRTSSHSGNAVHGKPPQEPRTP</sequence>
<dbReference type="InterPro" id="IPR052337">
    <property type="entry name" value="SAT4-like"/>
</dbReference>
<evidence type="ECO:0000256" key="2">
    <source>
        <dbReference type="ARBA" id="ARBA00022692"/>
    </source>
</evidence>
<evidence type="ECO:0000259" key="8">
    <source>
        <dbReference type="Pfam" id="PF20684"/>
    </source>
</evidence>
<name>A0A2I1CRQ8_ASPC2</name>
<reference evidence="9" key="1">
    <citation type="submission" date="2016-12" db="EMBL/GenBank/DDBJ databases">
        <title>The genomes of Aspergillus section Nigri reveals drivers in fungal speciation.</title>
        <authorList>
            <consortium name="DOE Joint Genome Institute"/>
            <person name="Vesth T.C."/>
            <person name="Nybo J."/>
            <person name="Theobald S."/>
            <person name="Brandl J."/>
            <person name="Frisvad J.C."/>
            <person name="Nielsen K.F."/>
            <person name="Lyhne E.K."/>
            <person name="Kogle M.E."/>
            <person name="Kuo A."/>
            <person name="Riley R."/>
            <person name="Clum A."/>
            <person name="Nolan M."/>
            <person name="Lipzen A."/>
            <person name="Salamov A."/>
            <person name="Henrissat B."/>
            <person name="Wiebenga A."/>
            <person name="De vries R.P."/>
            <person name="Grigoriev I.V."/>
            <person name="Mortensen U.H."/>
            <person name="Andersen M.R."/>
            <person name="Baker S.E."/>
        </authorList>
    </citation>
    <scope>NUCLEOTIDE SEQUENCE</scope>
    <source>
        <strain evidence="9">IBT 28561</strain>
    </source>
</reference>